<evidence type="ECO:0000259" key="4">
    <source>
        <dbReference type="Pfam" id="PF23893"/>
    </source>
</evidence>
<feature type="compositionally biased region" description="Low complexity" evidence="1">
    <location>
        <begin position="435"/>
        <end position="455"/>
    </location>
</feature>
<protein>
    <submittedName>
        <fullName evidence="5">EscD/YscD/HrpQ family type III secretion system inner membrane ring protein</fullName>
    </submittedName>
</protein>
<feature type="transmembrane region" description="Helical" evidence="2">
    <location>
        <begin position="147"/>
        <end position="168"/>
    </location>
</feature>
<dbReference type="SUPFAM" id="SSF49879">
    <property type="entry name" value="SMAD/FHA domain"/>
    <property type="match status" value="1"/>
</dbReference>
<reference evidence="5 6" key="1">
    <citation type="journal article" date="2024" name="Chem. Sci.">
        <title>Discovery of a lagriamide polyketide by integrated genome mining, isotopic labeling, and untargeted metabolomics.</title>
        <authorList>
            <person name="Fergusson C.H."/>
            <person name="Saulog J."/>
            <person name="Paulo B.S."/>
            <person name="Wilson D.M."/>
            <person name="Liu D.Y."/>
            <person name="Morehouse N.J."/>
            <person name="Waterworth S."/>
            <person name="Barkei J."/>
            <person name="Gray C.A."/>
            <person name="Kwan J.C."/>
            <person name="Eustaquio A.S."/>
            <person name="Linington R.G."/>
        </authorList>
    </citation>
    <scope>NUCLEOTIDE SEQUENCE [LARGE SCALE GENOMIC DNA]</scope>
    <source>
        <strain evidence="5 6">RL17-338-BIF-B</strain>
    </source>
</reference>
<accession>A0ABV1LTI2</accession>
<comment type="caution">
    <text evidence="5">The sequence shown here is derived from an EMBL/GenBank/DDBJ whole genome shotgun (WGS) entry which is preliminary data.</text>
</comment>
<evidence type="ECO:0000313" key="6">
    <source>
        <dbReference type="Proteomes" id="UP001469089"/>
    </source>
</evidence>
<keyword evidence="2" id="KW-0812">Transmembrane</keyword>
<organism evidence="5 6">
    <name type="scientific">Paraburkholderia acidicola</name>
    <dbReference type="NCBI Taxonomy" id="1912599"/>
    <lineage>
        <taxon>Bacteria</taxon>
        <taxon>Pseudomonadati</taxon>
        <taxon>Pseudomonadota</taxon>
        <taxon>Betaproteobacteria</taxon>
        <taxon>Burkholderiales</taxon>
        <taxon>Burkholderiaceae</taxon>
        <taxon>Paraburkholderia</taxon>
    </lineage>
</organism>
<feature type="domain" description="YscD cytoplasmic" evidence="3">
    <location>
        <begin position="15"/>
        <end position="104"/>
    </location>
</feature>
<evidence type="ECO:0000313" key="5">
    <source>
        <dbReference type="EMBL" id="MEQ5842609.1"/>
    </source>
</evidence>
<feature type="region of interest" description="Disordered" evidence="1">
    <location>
        <begin position="433"/>
        <end position="467"/>
    </location>
</feature>
<dbReference type="RefSeq" id="WP_349544419.1">
    <property type="nucleotide sequence ID" value="NZ_JAOALG010000002.1"/>
</dbReference>
<feature type="domain" description="YscD/Y4YQ C-terminal" evidence="4">
    <location>
        <begin position="332"/>
        <end position="370"/>
    </location>
</feature>
<evidence type="ECO:0000256" key="2">
    <source>
        <dbReference type="SAM" id="Phobius"/>
    </source>
</evidence>
<keyword evidence="2" id="KW-0472">Membrane</keyword>
<dbReference type="Pfam" id="PF23893">
    <property type="entry name" value="Y4YQ_C"/>
    <property type="match status" value="1"/>
</dbReference>
<keyword evidence="2" id="KW-1133">Transmembrane helix</keyword>
<keyword evidence="6" id="KW-1185">Reference proteome</keyword>
<dbReference type="EMBL" id="JAOALG010000002">
    <property type="protein sequence ID" value="MEQ5842609.1"/>
    <property type="molecule type" value="Genomic_DNA"/>
</dbReference>
<dbReference type="Proteomes" id="UP001469089">
    <property type="component" value="Unassembled WGS sequence"/>
</dbReference>
<dbReference type="Pfam" id="PF16697">
    <property type="entry name" value="Yop-YscD_cpl"/>
    <property type="match status" value="1"/>
</dbReference>
<proteinExistence type="predicted"/>
<sequence length="467" mass="47431">MAASSHDGSGWSLCFLSGPMSGRTLWLTPGENWVGTGADCEVILPDRDIAARQLCLQVGAIAASVQNLGGAPVTLNGAPLAEMRRALAPGDTMTVGSIKFGVEHVAGALPLAAGAGGALAARGNAREHSWLTMHAPAWLAALGARRLLLMLLALWSAFALAAGSYVAVATHGQFWWSHESRYERVREVEAALSAYPELTVAPGEGEQIVISGYLRNADERTRVGTIAASFANVQVGTVYVVDQLLGATRQTLSDTAVNAQYAGRGRIVLTGVASRAVAQRVQNFARDAKPAIDVIDHVNYDDNAAGEFISSTGGAVPADIAGMYGDDSGTRYIVTRDGRHFFEGATLPNGLMIASIETNRVVFERNGAQYIVKLGNASSAAVAPEGQAAASAAAASGEAASGAVAGSAAASSGAAAASSPAASGAQNVGALTVDTAPNAPNQTTAATAANMKNAAGNPPGTGATPHS</sequence>
<name>A0ABV1LTI2_9BURK</name>
<dbReference type="Gene3D" id="2.60.200.20">
    <property type="match status" value="1"/>
</dbReference>
<dbReference type="CDD" id="cd00060">
    <property type="entry name" value="FHA"/>
    <property type="match status" value="1"/>
</dbReference>
<evidence type="ECO:0000256" key="1">
    <source>
        <dbReference type="SAM" id="MobiDB-lite"/>
    </source>
</evidence>
<dbReference type="InterPro" id="IPR057770">
    <property type="entry name" value="YscD/Y4YQ_C"/>
</dbReference>
<gene>
    <name evidence="5" type="ORF">N0A02_24465</name>
</gene>
<dbReference type="InterPro" id="IPR008984">
    <property type="entry name" value="SMAD_FHA_dom_sf"/>
</dbReference>
<dbReference type="InterPro" id="IPR032030">
    <property type="entry name" value="YscD_cytoplasmic_dom"/>
</dbReference>
<evidence type="ECO:0000259" key="3">
    <source>
        <dbReference type="Pfam" id="PF16697"/>
    </source>
</evidence>